<evidence type="ECO:0000256" key="2">
    <source>
        <dbReference type="ARBA" id="ARBA00022676"/>
    </source>
</evidence>
<evidence type="ECO:0000313" key="16">
    <source>
        <dbReference type="Proteomes" id="UP000007797"/>
    </source>
</evidence>
<feature type="domain" description="BRCT" evidence="11">
    <location>
        <begin position="1"/>
        <end position="90"/>
    </location>
</feature>
<dbReference type="InterPro" id="IPR031273">
    <property type="entry name" value="PARP4"/>
</dbReference>
<dbReference type="Gene3D" id="1.20.142.10">
    <property type="entry name" value="Poly(ADP-ribose) polymerase, regulatory domain"/>
    <property type="match status" value="1"/>
</dbReference>
<proteinExistence type="inferred from homology"/>
<dbReference type="PANTHER" id="PTHR46530">
    <property type="entry name" value="PROTEIN MONO-ADP-RIBOSYLTRANSFERASE PARP4"/>
    <property type="match status" value="1"/>
</dbReference>
<dbReference type="SUPFAM" id="SSF47587">
    <property type="entry name" value="Domain of poly(ADP-ribose) polymerase"/>
    <property type="match status" value="1"/>
</dbReference>
<feature type="domain" description="PARP alpha-helical" evidence="13">
    <location>
        <begin position="348"/>
        <end position="473"/>
    </location>
</feature>
<organism evidence="15 16">
    <name type="scientific">Cavenderia fasciculata</name>
    <name type="common">Slime mold</name>
    <name type="synonym">Dictyostelium fasciculatum</name>
    <dbReference type="NCBI Taxonomy" id="261658"/>
    <lineage>
        <taxon>Eukaryota</taxon>
        <taxon>Amoebozoa</taxon>
        <taxon>Evosea</taxon>
        <taxon>Eumycetozoa</taxon>
        <taxon>Dictyostelia</taxon>
        <taxon>Acytosteliales</taxon>
        <taxon>Cavenderiaceae</taxon>
        <taxon>Cavenderia</taxon>
    </lineage>
</organism>
<dbReference type="SUPFAM" id="SSF56399">
    <property type="entry name" value="ADP-ribosylation"/>
    <property type="match status" value="1"/>
</dbReference>
<dbReference type="Gene3D" id="1.25.40.20">
    <property type="entry name" value="Ankyrin repeat-containing domain"/>
    <property type="match status" value="1"/>
</dbReference>
<comment type="similarity">
    <text evidence="7">Belongs to the ARTD/PARP family.</text>
</comment>
<feature type="compositionally biased region" description="Low complexity" evidence="10">
    <location>
        <begin position="740"/>
        <end position="754"/>
    </location>
</feature>
<dbReference type="Pfam" id="PF02877">
    <property type="entry name" value="PARP_reg"/>
    <property type="match status" value="1"/>
</dbReference>
<name>F4PVU3_CACFS</name>
<dbReference type="InterPro" id="IPR036616">
    <property type="entry name" value="Poly(ADP-ribose)pol_reg_dom_sf"/>
</dbReference>
<evidence type="ECO:0000256" key="8">
    <source>
        <dbReference type="PROSITE-ProRule" id="PRU00023"/>
    </source>
</evidence>
<dbReference type="GO" id="GO:0016779">
    <property type="term" value="F:nucleotidyltransferase activity"/>
    <property type="evidence" value="ECO:0007669"/>
    <property type="project" value="UniProtKB-KW"/>
</dbReference>
<evidence type="ECO:0000259" key="14">
    <source>
        <dbReference type="PROSITE" id="PS51977"/>
    </source>
</evidence>
<dbReference type="PROSITE" id="PS51059">
    <property type="entry name" value="PARP_CATALYTIC"/>
    <property type="match status" value="1"/>
</dbReference>
<dbReference type="GO" id="GO:0005737">
    <property type="term" value="C:cytoplasm"/>
    <property type="evidence" value="ECO:0007669"/>
    <property type="project" value="TreeGrafter"/>
</dbReference>
<evidence type="ECO:0000313" key="15">
    <source>
        <dbReference type="EMBL" id="EGG20107.1"/>
    </source>
</evidence>
<dbReference type="STRING" id="1054147.F4PVU3"/>
<dbReference type="InterPro" id="IPR036930">
    <property type="entry name" value="WGR_dom_sf"/>
</dbReference>
<dbReference type="GO" id="GO:0010421">
    <property type="term" value="P:hydrogen peroxide-mediated programmed cell death"/>
    <property type="evidence" value="ECO:0007669"/>
    <property type="project" value="EnsemblProtists"/>
</dbReference>
<dbReference type="SUPFAM" id="SSF52113">
    <property type="entry name" value="BRCT domain"/>
    <property type="match status" value="1"/>
</dbReference>
<dbReference type="Proteomes" id="UP000007797">
    <property type="component" value="Unassembled WGS sequence"/>
</dbReference>
<gene>
    <name evidence="15" type="primary">adprt4</name>
    <name evidence="15" type="ORF">DFA_07224</name>
</gene>
<dbReference type="SUPFAM" id="SSF48403">
    <property type="entry name" value="Ankyrin repeat"/>
    <property type="match status" value="1"/>
</dbReference>
<dbReference type="GO" id="GO:0005634">
    <property type="term" value="C:nucleus"/>
    <property type="evidence" value="ECO:0007669"/>
    <property type="project" value="UniProtKB-SubCell"/>
</dbReference>
<evidence type="ECO:0000259" key="13">
    <source>
        <dbReference type="PROSITE" id="PS51060"/>
    </source>
</evidence>
<dbReference type="Pfam" id="PF05406">
    <property type="entry name" value="WGR"/>
    <property type="match status" value="1"/>
</dbReference>
<dbReference type="GeneID" id="14872441"/>
<dbReference type="OrthoDB" id="20020at2759"/>
<dbReference type="OMA" id="FDIDCCS"/>
<evidence type="ECO:0000256" key="4">
    <source>
        <dbReference type="ARBA" id="ARBA00022695"/>
    </source>
</evidence>
<reference evidence="16" key="1">
    <citation type="journal article" date="2011" name="Genome Res.">
        <title>Phylogeny-wide analysis of social amoeba genomes highlights ancient origins for complex intercellular communication.</title>
        <authorList>
            <person name="Heidel A.J."/>
            <person name="Lawal H.M."/>
            <person name="Felder M."/>
            <person name="Schilde C."/>
            <person name="Helps N.R."/>
            <person name="Tunggal B."/>
            <person name="Rivero F."/>
            <person name="John U."/>
            <person name="Schleicher M."/>
            <person name="Eichinger L."/>
            <person name="Platzer M."/>
            <person name="Noegel A.A."/>
            <person name="Schaap P."/>
            <person name="Gloeckner G."/>
        </authorList>
    </citation>
    <scope>NUCLEOTIDE SEQUENCE [LARGE SCALE GENOMIC DNA]</scope>
    <source>
        <strain evidence="16">SH3</strain>
    </source>
</reference>
<dbReference type="GO" id="GO:0010918">
    <property type="term" value="P:positive regulation of mitochondrial membrane potential"/>
    <property type="evidence" value="ECO:0007669"/>
    <property type="project" value="EnsemblProtists"/>
</dbReference>
<evidence type="ECO:0000259" key="11">
    <source>
        <dbReference type="PROSITE" id="PS50172"/>
    </source>
</evidence>
<dbReference type="SMART" id="SM00248">
    <property type="entry name" value="ANK"/>
    <property type="match status" value="3"/>
</dbReference>
<dbReference type="InterPro" id="IPR036770">
    <property type="entry name" value="Ankyrin_rpt-contain_sf"/>
</dbReference>
<comment type="subcellular location">
    <subcellularLocation>
        <location evidence="1">Nucleus</location>
    </subcellularLocation>
</comment>
<evidence type="ECO:0000256" key="5">
    <source>
        <dbReference type="ARBA" id="ARBA00023027"/>
    </source>
</evidence>
<keyword evidence="6" id="KW-0539">Nucleus</keyword>
<dbReference type="RefSeq" id="XP_004367090.1">
    <property type="nucleotide sequence ID" value="XM_004367033.1"/>
</dbReference>
<feature type="region of interest" description="Disordered" evidence="10">
    <location>
        <begin position="130"/>
        <end position="150"/>
    </location>
</feature>
<dbReference type="InterPro" id="IPR001357">
    <property type="entry name" value="BRCT_dom"/>
</dbReference>
<dbReference type="PANTHER" id="PTHR46530:SF1">
    <property type="entry name" value="PROTEIN MONO-ADP-RIBOSYLTRANSFERASE PARP4"/>
    <property type="match status" value="1"/>
</dbReference>
<dbReference type="InterPro" id="IPR008893">
    <property type="entry name" value="WGR_domain"/>
</dbReference>
<sequence>MNIFQNCNFYVTSDLKNKVQIAKSIKDNGGQVSFMVVKGVTHYVSTDKEFQNQGTSIKKAATHNISIVNDQFVLDSLNDGVLKPEAAYKFILVKQTSVFGTSSPLKPSPKQTSDIADDLSDRVYKLKLDTHKPASSSSSTSTSATTTTTSSFSFSTKPVVAATPAVPYSATKPAVVGPRPALTLSKALAPVVVEPAVPTSSSQFALIASPKNVKVTLYSFDSKSQPSFSQNYRIQLSHTLQFTNIAGDSNNNKYYYMELHEAADYSGKNIYRIYTKYGRTDGKPTIEARYPSNLDDALNLYSLIYNEKTSDKKGYKPVSLLTSKMSSLNVSDDGEMEADDISENFTDDSTLDRDIQSLVKFIYKEATTQLRSSCSAYITDKGIQTPLGVLSMDQVEKGEKVLEKIHLELKQNYPLQSKLETLSSEFYTIIPHKMGRGKADVAKSIIKNLDILNEKVELLQLMKDLLKINGSGALVSSAVGMKYQALKNDLEVLKPTSIQYTKITNLLNQSEMMDPNVRILNIYRVNKPSDEQAYTKSIKNTKLLFHGSRPSNFVGLLSRGLLLPKVITNTGGSRSDFGFLGAGIYFADKFSTSLQYSHPSQIDGQQRRLMLVNEVALGTPFQTTKINGSLTTPPTGHHSCIGLGEGGSDFKTNEYVIYNPNQQRQQYLVELTTGSNSSTALGSSSGSYILPSAVINPTIPLTKPTSFTSYNLAKISSATNANSKLKALQQQQPASAYDPNNNNSIYSQSSNSPSRPLTTSRTFDKSANTLPSVLFDDLYGEFDEETSIREAFVKNTSDPRLKQKYAGCEKVFEVSGYHEPSPYVTPLNDYMILQHVHNQMYRGSVGSKIVPSLSKFNENWKKFSNNAFDSTFDWNNLVVAGGAILGCTLSNSQGFDSSDIDIFLYGLTEQESTEKLRSLHEYFKRKFPKMGVVRTKFAVTFLNEYPNRNIQVVLRLYQSPAQVLMGFDIDCCSVGYDGQNVYSLPRTRRAIVNGYNVVSMNRRSFTYETRLFKYAKRGFAVVVPGFDRSRVHPDIYTTPVNRARGLARLLLLEYHFARSPKGEVNLDNKSDYSECEVPWGQMWTVDTAVSVINYRDRSQFFAKKNTPNAFEQHRHIAITGFDHCMDGKSSWCKKCQANEPGDDVTGKSSYVTGPITWHVESQGRQLSIGSFHPIENEYWLETAYKNFNKDEVYSNMVKYRNSAINNEPVALATNTTAINYNPKRNKDIPFIAESNHLVAIAAAYGNLDSLKSLLPVFPSLVNVPTDSGYYPIHYACMGGNLEVVKFLFANGAHPHLRSKNNIKVSCLVVARYYNHQAIVAYLSTTFAFLRRLKSAILNGDVTELARHMRDPKVPSVDLLGQTLYHYAVFSSAPEKVFKCIRDNRPATSYESDKRALNAYGQSVHHYIKMALGSLEPLAFVKTHGSSSLVPPSYRKELLNLLSQFPEHNFGSNNTALLGGLSFFSSPSKSSSGSSTPPSPPKSPVSKPASAFGSGGKFDANETVFNFANLTLRDSSTAAPKKRIVNESQAAKPAVTGGFSFGAPSSSSFPPNPPFPALSMPVSFTQPQPDYSASFPAFLSQQPVSYSDRQSDFVTPGHPRFDGASSVAKAIALVDQLKTTGKVDQFKSAKLKTMAFQYSPLLFNCIEAYLLDSNIDNLAESFDVLLSLNNN</sequence>
<dbReference type="InterPro" id="IPR004102">
    <property type="entry name" value="Poly(ADP-ribose)pol_reg_dom"/>
</dbReference>
<dbReference type="PROSITE" id="PS50088">
    <property type="entry name" value="ANK_REPEAT"/>
    <property type="match status" value="1"/>
</dbReference>
<dbReference type="SMART" id="SM00292">
    <property type="entry name" value="BRCT"/>
    <property type="match status" value="1"/>
</dbReference>
<keyword evidence="8" id="KW-0040">ANK repeat</keyword>
<dbReference type="KEGG" id="dfa:DFA_07224"/>
<dbReference type="Gene3D" id="3.90.228.10">
    <property type="match status" value="1"/>
</dbReference>
<keyword evidence="16" id="KW-1185">Reference proteome</keyword>
<feature type="region of interest" description="Disordered" evidence="10">
    <location>
        <begin position="1468"/>
        <end position="1492"/>
    </location>
</feature>
<dbReference type="InterPro" id="IPR012317">
    <property type="entry name" value="Poly(ADP-ribose)pol_cat_dom"/>
</dbReference>
<evidence type="ECO:0000256" key="1">
    <source>
        <dbReference type="ARBA" id="ARBA00004123"/>
    </source>
</evidence>
<dbReference type="Pfam" id="PF16589">
    <property type="entry name" value="BRCT_2"/>
    <property type="match status" value="1"/>
</dbReference>
<dbReference type="Pfam" id="PF12796">
    <property type="entry name" value="Ank_2"/>
    <property type="match status" value="1"/>
</dbReference>
<feature type="repeat" description="ANK" evidence="8">
    <location>
        <begin position="1267"/>
        <end position="1299"/>
    </location>
</feature>
<feature type="domain" description="PARP catalytic" evidence="12">
    <location>
        <begin position="477"/>
        <end position="680"/>
    </location>
</feature>
<evidence type="ECO:0000256" key="10">
    <source>
        <dbReference type="SAM" id="MobiDB-lite"/>
    </source>
</evidence>
<accession>F4PVU3</accession>
<dbReference type="InterPro" id="IPR036420">
    <property type="entry name" value="BRCT_dom_sf"/>
</dbReference>
<dbReference type="GO" id="GO:0003950">
    <property type="term" value="F:NAD+ poly-ADP-ribosyltransferase activity"/>
    <property type="evidence" value="ECO:0007669"/>
    <property type="project" value="UniProtKB-UniRule"/>
</dbReference>
<keyword evidence="5 9" id="KW-0520">NAD</keyword>
<dbReference type="Gene3D" id="3.40.50.10190">
    <property type="entry name" value="BRCT domain"/>
    <property type="match status" value="1"/>
</dbReference>
<evidence type="ECO:0000256" key="7">
    <source>
        <dbReference type="ARBA" id="ARBA00024347"/>
    </source>
</evidence>
<evidence type="ECO:0000256" key="6">
    <source>
        <dbReference type="ARBA" id="ARBA00023242"/>
    </source>
</evidence>
<keyword evidence="2 9" id="KW-0328">Glycosyltransferase</keyword>
<protein>
    <recommendedName>
        <fullName evidence="9">Poly [ADP-ribose] polymerase</fullName>
        <shortName evidence="9">PARP</shortName>
        <ecNumber evidence="9">2.4.2.-</ecNumber>
    </recommendedName>
</protein>
<dbReference type="PROSITE" id="PS51977">
    <property type="entry name" value="WGR"/>
    <property type="match status" value="1"/>
</dbReference>
<dbReference type="Pfam" id="PF26128">
    <property type="entry name" value="Gad2"/>
    <property type="match status" value="1"/>
</dbReference>
<dbReference type="PROSITE" id="PS51060">
    <property type="entry name" value="PARP_ALPHA_HD"/>
    <property type="match status" value="1"/>
</dbReference>
<dbReference type="EC" id="2.4.2.-" evidence="9"/>
<evidence type="ECO:0000259" key="12">
    <source>
        <dbReference type="PROSITE" id="PS51059"/>
    </source>
</evidence>
<keyword evidence="3 9" id="KW-0808">Transferase</keyword>
<evidence type="ECO:0000256" key="3">
    <source>
        <dbReference type="ARBA" id="ARBA00022679"/>
    </source>
</evidence>
<keyword evidence="4" id="KW-0548">Nucleotidyltransferase</keyword>
<dbReference type="EMBL" id="GL883013">
    <property type="protein sequence ID" value="EGG20107.1"/>
    <property type="molecule type" value="Genomic_DNA"/>
</dbReference>
<dbReference type="PROSITE" id="PS50297">
    <property type="entry name" value="ANK_REP_REGION"/>
    <property type="match status" value="1"/>
</dbReference>
<dbReference type="SUPFAM" id="SSF142921">
    <property type="entry name" value="WGR domain-like"/>
    <property type="match status" value="1"/>
</dbReference>
<dbReference type="InterPro" id="IPR002110">
    <property type="entry name" value="Ankyrin_rpt"/>
</dbReference>
<feature type="domain" description="WGR" evidence="14">
    <location>
        <begin position="231"/>
        <end position="325"/>
    </location>
</feature>
<feature type="region of interest" description="Disordered" evidence="10">
    <location>
        <begin position="732"/>
        <end position="763"/>
    </location>
</feature>
<evidence type="ECO:0000256" key="9">
    <source>
        <dbReference type="RuleBase" id="RU362114"/>
    </source>
</evidence>
<dbReference type="PROSITE" id="PS50172">
    <property type="entry name" value="BRCT"/>
    <property type="match status" value="1"/>
</dbReference>
<dbReference type="Pfam" id="PF00644">
    <property type="entry name" value="PARP"/>
    <property type="match status" value="1"/>
</dbReference>
<feature type="compositionally biased region" description="Low complexity" evidence="10">
    <location>
        <begin position="134"/>
        <end position="150"/>
    </location>
</feature>